<evidence type="ECO:0000259" key="10">
    <source>
        <dbReference type="PROSITE" id="PS50887"/>
    </source>
</evidence>
<dbReference type="InterPro" id="IPR050469">
    <property type="entry name" value="Diguanylate_Cyclase"/>
</dbReference>
<evidence type="ECO:0000256" key="1">
    <source>
        <dbReference type="ARBA" id="ARBA00001946"/>
    </source>
</evidence>
<dbReference type="InterPro" id="IPR029151">
    <property type="entry name" value="Sensor-like_sf"/>
</dbReference>
<dbReference type="EMBL" id="SMMU01000002">
    <property type="protein sequence ID" value="TCL34315.1"/>
    <property type="molecule type" value="Genomic_DNA"/>
</dbReference>
<sequence>MPAPHGRGTARPLPDMSMRIHTRLDLRRLILLLSLAVALFSFFNSFHASYQTQRDLLIRHTLEANRVYAAKLRQSAEQLLGSMHQQLAYSAGLLVERMSQPERLADETERLIRQNRHFNSAFVVRHDGKVMAASPESLGLLGQMLDSAGAREALDKRRPLISDPYVSATNRLVVFISQPIFADDGSYQGYIGGSLYLQHENILHTLLGEHFYQDGTYLYVVDRNRRLIYHQDQGRVGEIATGNPVVERLIRGEEGTLALTNSRGIETLAGFAPVTASGWDIVAQRPLELALEELDGLMLNILRLSLPMLLLSLAGIWWLSHLISRPLWQLARSAQHWDTEEAPEQVRRLHAWYFEADQLKRAILASLALLHQRLGKLSQESLTDPLTGLGNRRCLQAQLERWQQQRQPFAAIALDIDHFKQVNDNHGHEFGDRVLQHLAQQMSDCSRASDLLCRSGGEEFVMLLPGASLEAARQVAERVRTQMGNTCCADCPSVTLSAGVAHWPDSAASVASVEEVLKRADAALYQAKHAGRNRVEMA</sequence>
<protein>
    <recommendedName>
        <fullName evidence="4">diguanylate cyclase</fullName>
        <ecNumber evidence="4">2.7.7.65</ecNumber>
    </recommendedName>
</protein>
<evidence type="ECO:0000256" key="3">
    <source>
        <dbReference type="ARBA" id="ARBA00004651"/>
    </source>
</evidence>
<dbReference type="PROSITE" id="PS50887">
    <property type="entry name" value="GGDEF"/>
    <property type="match status" value="1"/>
</dbReference>
<comment type="subcellular location">
    <subcellularLocation>
        <location evidence="2">Cell inner membrane</location>
    </subcellularLocation>
    <subcellularLocation>
        <location evidence="3">Cell membrane</location>
        <topology evidence="3">Multi-pass membrane protein</topology>
    </subcellularLocation>
</comment>
<dbReference type="FunFam" id="3.30.70.270:FF:000001">
    <property type="entry name" value="Diguanylate cyclase domain protein"/>
    <property type="match status" value="1"/>
</dbReference>
<comment type="catalytic activity">
    <reaction evidence="9">
        <text>2 GTP = 3',3'-c-di-GMP + 2 diphosphate</text>
        <dbReference type="Rhea" id="RHEA:24898"/>
        <dbReference type="ChEBI" id="CHEBI:33019"/>
        <dbReference type="ChEBI" id="CHEBI:37565"/>
        <dbReference type="ChEBI" id="CHEBI:58805"/>
        <dbReference type="EC" id="2.7.7.65"/>
    </reaction>
</comment>
<reference evidence="11 12" key="1">
    <citation type="submission" date="2019-03" db="EMBL/GenBank/DDBJ databases">
        <title>Genomic Encyclopedia of Type Strains, Phase IV (KMG-IV): sequencing the most valuable type-strain genomes for metagenomic binning, comparative biology and taxonomic classification.</title>
        <authorList>
            <person name="Goeker M."/>
        </authorList>
    </citation>
    <scope>NUCLEOTIDE SEQUENCE [LARGE SCALE GENOMIC DNA]</scope>
    <source>
        <strain evidence="11 12">DSM 2286</strain>
    </source>
</reference>
<dbReference type="CDD" id="cd01949">
    <property type="entry name" value="GGDEF"/>
    <property type="match status" value="1"/>
</dbReference>
<dbReference type="NCBIfam" id="TIGR00254">
    <property type="entry name" value="GGDEF"/>
    <property type="match status" value="1"/>
</dbReference>
<dbReference type="Proteomes" id="UP000295169">
    <property type="component" value="Unassembled WGS sequence"/>
</dbReference>
<dbReference type="Pfam" id="PF00990">
    <property type="entry name" value="GGDEF"/>
    <property type="match status" value="1"/>
</dbReference>
<keyword evidence="7" id="KW-1133">Transmembrane helix</keyword>
<evidence type="ECO:0000256" key="6">
    <source>
        <dbReference type="ARBA" id="ARBA00022692"/>
    </source>
</evidence>
<keyword evidence="6" id="KW-0812">Transmembrane</keyword>
<keyword evidence="5" id="KW-1003">Cell membrane</keyword>
<dbReference type="CDD" id="cd18774">
    <property type="entry name" value="PDC2_HK_sensor"/>
    <property type="match status" value="1"/>
</dbReference>
<dbReference type="AlphaFoldDB" id="A0A4R1Q1M1"/>
<organism evidence="11 12">
    <name type="scientific">Azotobacter chroococcum</name>
    <dbReference type="NCBI Taxonomy" id="353"/>
    <lineage>
        <taxon>Bacteria</taxon>
        <taxon>Pseudomonadati</taxon>
        <taxon>Pseudomonadota</taxon>
        <taxon>Gammaproteobacteria</taxon>
        <taxon>Pseudomonadales</taxon>
        <taxon>Pseudomonadaceae</taxon>
        <taxon>Azotobacter</taxon>
    </lineage>
</organism>
<name>A0A4R1Q1M1_9GAMM</name>
<dbReference type="PANTHER" id="PTHR45138">
    <property type="entry name" value="REGULATORY COMPONENTS OF SENSORY TRANSDUCTION SYSTEM"/>
    <property type="match status" value="1"/>
</dbReference>
<keyword evidence="8" id="KW-0472">Membrane</keyword>
<dbReference type="InterPro" id="IPR033479">
    <property type="entry name" value="dCache_1"/>
</dbReference>
<feature type="domain" description="GGDEF" evidence="10">
    <location>
        <begin position="407"/>
        <end position="538"/>
    </location>
</feature>
<comment type="cofactor">
    <cofactor evidence="1">
        <name>Mg(2+)</name>
        <dbReference type="ChEBI" id="CHEBI:18420"/>
    </cofactor>
</comment>
<evidence type="ECO:0000256" key="7">
    <source>
        <dbReference type="ARBA" id="ARBA00022989"/>
    </source>
</evidence>
<dbReference type="CDD" id="cd18773">
    <property type="entry name" value="PDC1_HK_sensor"/>
    <property type="match status" value="1"/>
</dbReference>
<dbReference type="Gene3D" id="3.30.70.270">
    <property type="match status" value="1"/>
</dbReference>
<evidence type="ECO:0000256" key="2">
    <source>
        <dbReference type="ARBA" id="ARBA00004533"/>
    </source>
</evidence>
<dbReference type="SUPFAM" id="SSF103190">
    <property type="entry name" value="Sensory domain-like"/>
    <property type="match status" value="2"/>
</dbReference>
<evidence type="ECO:0000256" key="9">
    <source>
        <dbReference type="ARBA" id="ARBA00034247"/>
    </source>
</evidence>
<dbReference type="InterPro" id="IPR029787">
    <property type="entry name" value="Nucleotide_cyclase"/>
</dbReference>
<evidence type="ECO:0000313" key="11">
    <source>
        <dbReference type="EMBL" id="TCL34315.1"/>
    </source>
</evidence>
<comment type="caution">
    <text evidence="11">The sequence shown here is derived from an EMBL/GenBank/DDBJ whole genome shotgun (WGS) entry which is preliminary data.</text>
</comment>
<dbReference type="GO" id="GO:0005886">
    <property type="term" value="C:plasma membrane"/>
    <property type="evidence" value="ECO:0007669"/>
    <property type="project" value="UniProtKB-SubCell"/>
</dbReference>
<dbReference type="EC" id="2.7.7.65" evidence="4"/>
<accession>A0A4R1Q1M1</accession>
<dbReference type="PANTHER" id="PTHR45138:SF9">
    <property type="entry name" value="DIGUANYLATE CYCLASE DGCM-RELATED"/>
    <property type="match status" value="1"/>
</dbReference>
<dbReference type="Pfam" id="PF02743">
    <property type="entry name" value="dCache_1"/>
    <property type="match status" value="1"/>
</dbReference>
<evidence type="ECO:0000256" key="4">
    <source>
        <dbReference type="ARBA" id="ARBA00012528"/>
    </source>
</evidence>
<dbReference type="GO" id="GO:0052621">
    <property type="term" value="F:diguanylate cyclase activity"/>
    <property type="evidence" value="ECO:0007669"/>
    <property type="project" value="UniProtKB-EC"/>
</dbReference>
<evidence type="ECO:0000256" key="5">
    <source>
        <dbReference type="ARBA" id="ARBA00022475"/>
    </source>
</evidence>
<dbReference type="SUPFAM" id="SSF55073">
    <property type="entry name" value="Nucleotide cyclase"/>
    <property type="match status" value="1"/>
</dbReference>
<proteinExistence type="predicted"/>
<dbReference type="Gene3D" id="3.30.450.20">
    <property type="entry name" value="PAS domain"/>
    <property type="match status" value="1"/>
</dbReference>
<evidence type="ECO:0000256" key="8">
    <source>
        <dbReference type="ARBA" id="ARBA00023136"/>
    </source>
</evidence>
<dbReference type="InterPro" id="IPR043128">
    <property type="entry name" value="Rev_trsase/Diguanyl_cyclase"/>
</dbReference>
<dbReference type="SMART" id="SM00267">
    <property type="entry name" value="GGDEF"/>
    <property type="match status" value="1"/>
</dbReference>
<evidence type="ECO:0000313" key="12">
    <source>
        <dbReference type="Proteomes" id="UP000295169"/>
    </source>
</evidence>
<gene>
    <name evidence="11" type="ORF">EV691_102300</name>
</gene>
<dbReference type="InterPro" id="IPR000160">
    <property type="entry name" value="GGDEF_dom"/>
</dbReference>